<dbReference type="Pfam" id="PF23559">
    <property type="entry name" value="WHD_DRP"/>
    <property type="match status" value="1"/>
</dbReference>
<dbReference type="PANTHER" id="PTHR23155">
    <property type="entry name" value="DISEASE RESISTANCE PROTEIN RP"/>
    <property type="match status" value="1"/>
</dbReference>
<dbReference type="SUPFAM" id="SSF52540">
    <property type="entry name" value="P-loop containing nucleoside triphosphate hydrolases"/>
    <property type="match status" value="1"/>
</dbReference>
<sequence>MDVAISISLSLSIKKLQDLLGDEETSSNPRLKNEIQIAITNLHSLNQFLKDLEASSGGSANDPKTAQLLKAVYSVEEATDTFLMSKEVHRIKKSREDSMSYTQKMKFFCSHKTKASYPIRFTEKMKKFNEEVRPLVEIKAAETSDVENSNNTQFLRFQNDRDHLRKRQHWGRISDFCLEDETHVVGLQQQMNELVVQLIRNDGHSGGNEIQVIAVVGKGGSGKTTLATNVYNWIDVKRHFTIRAWVRIPSVFKARDVFADIVAQINQHELVDATLSEYALMLRLTKLLKGTRFLIVLDDVETLQVWKSLVTALTFSSQGGKIIIIVRNTDYLPPNGYSTLNICKLNNEDSWKLFSSKVRIAEEELNNSELITLKEQILNICGGLPSTIVLLGGLLSTKEKSFDEWSRVLTMVKSTAGILALSYQDLPSEVKPCFLYMRLFPKRFEIPVRRLIHLWCAEGFVTMPVLEKIDPEDIAEMCMEELVTRSMVQVRWRLDGSPKTCCLPSVLHDFFSSKAANVGYLHHHLQSSQTLPTQQKVSFRRQAANADINYLPSSLCCVQNTRSYVAFDTRVPITPATAIYVFLRKITGKRGFEFGLLRVLDLEGVYRPFLSSYETGRLFLLTYLSLRSTFIDHLPEWVEYMPYLETLDVKHTNIACIKLPKANKLRHLYLNSIHDPNTSSYPTDSTSLRTLRGLIPLIWCSNYICRMIRLTKLGLVRCESTTAVVDVAEWIDRLTELQSLKLKLINSIGDVFFIYLRSLAEHHRLQELYLLAKLPQSVINVGFLPPNLRKLTLSLSFLKEDPMPVLGKLPHLHILRLLSRSYVGEKMTCLSIGFPKLHLLKLWKLHVRVWTVEEGAMPCLRELEIRSCNNLNLPQGLKTVTALKELVLTNMPTDFGAAVEQSLHGKDVYIRNNSWSSDPFTVSPLVL</sequence>
<keyword evidence="1" id="KW-0677">Repeat</keyword>
<keyword evidence="2" id="KW-0611">Plant defense</keyword>
<dbReference type="GO" id="GO:0098542">
    <property type="term" value="P:defense response to other organism"/>
    <property type="evidence" value="ECO:0007669"/>
    <property type="project" value="TreeGrafter"/>
</dbReference>
<dbReference type="AlphaFoldDB" id="A0A5C7IID5"/>
<evidence type="ECO:0000259" key="4">
    <source>
        <dbReference type="Pfam" id="PF23559"/>
    </source>
</evidence>
<keyword evidence="7" id="KW-1185">Reference proteome</keyword>
<evidence type="ECO:0000256" key="1">
    <source>
        <dbReference type="ARBA" id="ARBA00022737"/>
    </source>
</evidence>
<dbReference type="Gene3D" id="3.40.50.300">
    <property type="entry name" value="P-loop containing nucleotide triphosphate hydrolases"/>
    <property type="match status" value="1"/>
</dbReference>
<dbReference type="SUPFAM" id="SSF52058">
    <property type="entry name" value="L domain-like"/>
    <property type="match status" value="1"/>
</dbReference>
<dbReference type="InterPro" id="IPR044974">
    <property type="entry name" value="Disease_R_plants"/>
</dbReference>
<evidence type="ECO:0000313" key="6">
    <source>
        <dbReference type="EMBL" id="TXG68266.1"/>
    </source>
</evidence>
<gene>
    <name evidence="6" type="ORF">EZV62_003201</name>
</gene>
<dbReference type="Gene3D" id="3.80.10.10">
    <property type="entry name" value="Ribonuclease Inhibitor"/>
    <property type="match status" value="1"/>
</dbReference>
<dbReference type="Proteomes" id="UP000323000">
    <property type="component" value="Chromosome 2"/>
</dbReference>
<dbReference type="EMBL" id="VAHF01000002">
    <property type="protein sequence ID" value="TXG68266.1"/>
    <property type="molecule type" value="Genomic_DNA"/>
</dbReference>
<dbReference type="InterPro" id="IPR058922">
    <property type="entry name" value="WHD_DRP"/>
</dbReference>
<dbReference type="InterPro" id="IPR042197">
    <property type="entry name" value="Apaf_helical"/>
</dbReference>
<evidence type="ECO:0000313" key="7">
    <source>
        <dbReference type="Proteomes" id="UP000323000"/>
    </source>
</evidence>
<dbReference type="GO" id="GO:0043531">
    <property type="term" value="F:ADP binding"/>
    <property type="evidence" value="ECO:0007669"/>
    <property type="project" value="InterPro"/>
</dbReference>
<evidence type="ECO:0000259" key="5">
    <source>
        <dbReference type="Pfam" id="PF23598"/>
    </source>
</evidence>
<feature type="domain" description="NB-ARC" evidence="3">
    <location>
        <begin position="207"/>
        <end position="359"/>
    </location>
</feature>
<evidence type="ECO:0000256" key="2">
    <source>
        <dbReference type="ARBA" id="ARBA00022821"/>
    </source>
</evidence>
<dbReference type="Pfam" id="PF00931">
    <property type="entry name" value="NB-ARC"/>
    <property type="match status" value="1"/>
</dbReference>
<feature type="domain" description="Disease resistance R13L4/SHOC-2-like LRR" evidence="5">
    <location>
        <begin position="593"/>
        <end position="872"/>
    </location>
</feature>
<dbReference type="Pfam" id="PF23598">
    <property type="entry name" value="LRR_14"/>
    <property type="match status" value="1"/>
</dbReference>
<dbReference type="InterPro" id="IPR055414">
    <property type="entry name" value="LRR_R13L4/SHOC2-like"/>
</dbReference>
<dbReference type="Gene3D" id="1.10.8.430">
    <property type="entry name" value="Helical domain of apoptotic protease-activating factors"/>
    <property type="match status" value="1"/>
</dbReference>
<feature type="domain" description="Disease resistance protein winged helix" evidence="4">
    <location>
        <begin position="439"/>
        <end position="510"/>
    </location>
</feature>
<dbReference type="InterPro" id="IPR002182">
    <property type="entry name" value="NB-ARC"/>
</dbReference>
<dbReference type="InterPro" id="IPR032675">
    <property type="entry name" value="LRR_dom_sf"/>
</dbReference>
<proteinExistence type="predicted"/>
<comment type="caution">
    <text evidence="6">The sequence shown here is derived from an EMBL/GenBank/DDBJ whole genome shotgun (WGS) entry which is preliminary data.</text>
</comment>
<reference evidence="7" key="1">
    <citation type="journal article" date="2019" name="Gigascience">
        <title>De novo genome assembly of the endangered Acer yangbiense, a plant species with extremely small populations endemic to Yunnan Province, China.</title>
        <authorList>
            <person name="Yang J."/>
            <person name="Wariss H.M."/>
            <person name="Tao L."/>
            <person name="Zhang R."/>
            <person name="Yun Q."/>
            <person name="Hollingsworth P."/>
            <person name="Dao Z."/>
            <person name="Luo G."/>
            <person name="Guo H."/>
            <person name="Ma Y."/>
            <person name="Sun W."/>
        </authorList>
    </citation>
    <scope>NUCLEOTIDE SEQUENCE [LARGE SCALE GENOMIC DNA]</scope>
    <source>
        <strain evidence="7">cv. Malutang</strain>
    </source>
</reference>
<dbReference type="InterPro" id="IPR036388">
    <property type="entry name" value="WH-like_DNA-bd_sf"/>
</dbReference>
<dbReference type="OrthoDB" id="611536at2759"/>
<organism evidence="6 7">
    <name type="scientific">Acer yangbiense</name>
    <dbReference type="NCBI Taxonomy" id="1000413"/>
    <lineage>
        <taxon>Eukaryota</taxon>
        <taxon>Viridiplantae</taxon>
        <taxon>Streptophyta</taxon>
        <taxon>Embryophyta</taxon>
        <taxon>Tracheophyta</taxon>
        <taxon>Spermatophyta</taxon>
        <taxon>Magnoliopsida</taxon>
        <taxon>eudicotyledons</taxon>
        <taxon>Gunneridae</taxon>
        <taxon>Pentapetalae</taxon>
        <taxon>rosids</taxon>
        <taxon>malvids</taxon>
        <taxon>Sapindales</taxon>
        <taxon>Sapindaceae</taxon>
        <taxon>Hippocastanoideae</taxon>
        <taxon>Acereae</taxon>
        <taxon>Acer</taxon>
    </lineage>
</organism>
<accession>A0A5C7IID5</accession>
<dbReference type="Gene3D" id="1.10.10.10">
    <property type="entry name" value="Winged helix-like DNA-binding domain superfamily/Winged helix DNA-binding domain"/>
    <property type="match status" value="1"/>
</dbReference>
<protein>
    <submittedName>
        <fullName evidence="6">Uncharacterized protein</fullName>
    </submittedName>
</protein>
<dbReference type="PANTHER" id="PTHR23155:SF955">
    <property type="entry name" value="AAA+ ATPASE DOMAIN-CONTAINING PROTEIN"/>
    <property type="match status" value="1"/>
</dbReference>
<evidence type="ECO:0000259" key="3">
    <source>
        <dbReference type="Pfam" id="PF00931"/>
    </source>
</evidence>
<dbReference type="PRINTS" id="PR00364">
    <property type="entry name" value="DISEASERSIST"/>
</dbReference>
<dbReference type="InterPro" id="IPR027417">
    <property type="entry name" value="P-loop_NTPase"/>
</dbReference>
<name>A0A5C7IID5_9ROSI</name>